<evidence type="ECO:0000256" key="1">
    <source>
        <dbReference type="SAM" id="MobiDB-lite"/>
    </source>
</evidence>
<dbReference type="InterPro" id="IPR010330">
    <property type="entry name" value="CoiA_nuc"/>
</dbReference>
<reference evidence="4" key="1">
    <citation type="journal article" date="2019" name="Int. J. Syst. Evol. Microbiol.">
        <title>The Global Catalogue of Microorganisms (GCM) 10K type strain sequencing project: providing services to taxonomists for standard genome sequencing and annotation.</title>
        <authorList>
            <consortium name="The Broad Institute Genomics Platform"/>
            <consortium name="The Broad Institute Genome Sequencing Center for Infectious Disease"/>
            <person name="Wu L."/>
            <person name="Ma J."/>
        </authorList>
    </citation>
    <scope>NUCLEOTIDE SEQUENCE [LARGE SCALE GENOMIC DNA]</scope>
    <source>
        <strain evidence="4">KCTC 5701</strain>
    </source>
</reference>
<keyword evidence="4" id="KW-1185">Reference proteome</keyword>
<organism evidence="3 4">
    <name type="scientific">Streptomyces nogalater</name>
    <dbReference type="NCBI Taxonomy" id="38314"/>
    <lineage>
        <taxon>Bacteria</taxon>
        <taxon>Bacillati</taxon>
        <taxon>Actinomycetota</taxon>
        <taxon>Actinomycetes</taxon>
        <taxon>Kitasatosporales</taxon>
        <taxon>Streptomycetaceae</taxon>
        <taxon>Streptomyces</taxon>
    </lineage>
</organism>
<dbReference type="Proteomes" id="UP001596065">
    <property type="component" value="Unassembled WGS sequence"/>
</dbReference>
<comment type="caution">
    <text evidence="3">The sequence shown here is derived from an EMBL/GenBank/DDBJ whole genome shotgun (WGS) entry which is preliminary data.</text>
</comment>
<gene>
    <name evidence="3" type="ORF">ACFP3J_31455</name>
</gene>
<evidence type="ECO:0000259" key="2">
    <source>
        <dbReference type="Pfam" id="PF06054"/>
    </source>
</evidence>
<evidence type="ECO:0000313" key="3">
    <source>
        <dbReference type="EMBL" id="MFC5659976.1"/>
    </source>
</evidence>
<feature type="compositionally biased region" description="Basic and acidic residues" evidence="1">
    <location>
        <begin position="270"/>
        <end position="285"/>
    </location>
</feature>
<proteinExistence type="predicted"/>
<name>A0ABW0WP37_STRNO</name>
<feature type="domain" description="Competence protein CoiA nuclease-like" evidence="2">
    <location>
        <begin position="87"/>
        <end position="168"/>
    </location>
</feature>
<protein>
    <submittedName>
        <fullName evidence="3">Competence protein CoiA family protein</fullName>
    </submittedName>
</protein>
<accession>A0ABW0WP37</accession>
<dbReference type="RefSeq" id="WP_344345823.1">
    <property type="nucleotide sequence ID" value="NZ_BAAASM010000002.1"/>
</dbReference>
<dbReference type="Pfam" id="PF06054">
    <property type="entry name" value="CoiA_nuc"/>
    <property type="match status" value="1"/>
</dbReference>
<dbReference type="EMBL" id="JBHSOE010000080">
    <property type="protein sequence ID" value="MFC5659976.1"/>
    <property type="molecule type" value="Genomic_DNA"/>
</dbReference>
<sequence>MLDDLLVVGFDLETQREVHIGDRPLEQWRTLGYGRRETVVCFYCWHGIDAPAGTKVPLLARGRIGGLVRPHFAHPAGMAPPRGHHRETVWHINAKNRLARWAAAQPNVAQVRMEQWTEQRNRRADVHVVLDDGARLALEAQRELITDELWQARHRDYAAAGVRDVWFMRPDTRIPHVLFAEGTPAWTLYHRDETAEARLGEPHERGPQWWTKDLCLFAPHHPPCAGDPVVRERFPLADLGLDADGVTFPPAMTERLAEQAARVRWEADQARRQQEQAERWRHEAATRPARPWKPTPLPPVRPVPRPADGGPFCEVCNRPLAEPLVRYGRHVLC</sequence>
<feature type="region of interest" description="Disordered" evidence="1">
    <location>
        <begin position="270"/>
        <end position="303"/>
    </location>
</feature>
<feature type="compositionally biased region" description="Pro residues" evidence="1">
    <location>
        <begin position="291"/>
        <end position="303"/>
    </location>
</feature>
<evidence type="ECO:0000313" key="4">
    <source>
        <dbReference type="Proteomes" id="UP001596065"/>
    </source>
</evidence>